<dbReference type="Proteomes" id="UP001501442">
    <property type="component" value="Unassembled WGS sequence"/>
</dbReference>
<dbReference type="RefSeq" id="WP_345429277.1">
    <property type="nucleotide sequence ID" value="NZ_BAABHK010000001.1"/>
</dbReference>
<name>A0ABP8U410_9ACTN</name>
<keyword evidence="2" id="KW-1133">Transmembrane helix</keyword>
<protein>
    <recommendedName>
        <fullName evidence="5">DUF3558 domain-containing protein</fullName>
    </recommendedName>
</protein>
<evidence type="ECO:0000256" key="1">
    <source>
        <dbReference type="SAM" id="MobiDB-lite"/>
    </source>
</evidence>
<feature type="transmembrane region" description="Helical" evidence="2">
    <location>
        <begin position="40"/>
        <end position="59"/>
    </location>
</feature>
<accession>A0ABP8U410</accession>
<evidence type="ECO:0008006" key="5">
    <source>
        <dbReference type="Google" id="ProtNLM"/>
    </source>
</evidence>
<comment type="caution">
    <text evidence="3">The sequence shown here is derived from an EMBL/GenBank/DDBJ whole genome shotgun (WGS) entry which is preliminary data.</text>
</comment>
<keyword evidence="4" id="KW-1185">Reference proteome</keyword>
<gene>
    <name evidence="3" type="ORF">GCM10023196_008600</name>
</gene>
<evidence type="ECO:0000313" key="3">
    <source>
        <dbReference type="EMBL" id="GAA4621290.1"/>
    </source>
</evidence>
<reference evidence="4" key="1">
    <citation type="journal article" date="2019" name="Int. J. Syst. Evol. Microbiol.">
        <title>The Global Catalogue of Microorganisms (GCM) 10K type strain sequencing project: providing services to taxonomists for standard genome sequencing and annotation.</title>
        <authorList>
            <consortium name="The Broad Institute Genomics Platform"/>
            <consortium name="The Broad Institute Genome Sequencing Center for Infectious Disease"/>
            <person name="Wu L."/>
            <person name="Ma J."/>
        </authorList>
    </citation>
    <scope>NUCLEOTIDE SEQUENCE [LARGE SCALE GENOMIC DNA]</scope>
    <source>
        <strain evidence="4">JCM 17939</strain>
    </source>
</reference>
<evidence type="ECO:0000313" key="4">
    <source>
        <dbReference type="Proteomes" id="UP001501442"/>
    </source>
</evidence>
<feature type="compositionally biased region" description="Low complexity" evidence="1">
    <location>
        <begin position="90"/>
        <end position="126"/>
    </location>
</feature>
<organism evidence="3 4">
    <name type="scientific">Actinoallomurus vinaceus</name>
    <dbReference type="NCBI Taxonomy" id="1080074"/>
    <lineage>
        <taxon>Bacteria</taxon>
        <taxon>Bacillati</taxon>
        <taxon>Actinomycetota</taxon>
        <taxon>Actinomycetes</taxon>
        <taxon>Streptosporangiales</taxon>
        <taxon>Thermomonosporaceae</taxon>
        <taxon>Actinoallomurus</taxon>
    </lineage>
</organism>
<feature type="region of interest" description="Disordered" evidence="1">
    <location>
        <begin position="63"/>
        <end position="128"/>
    </location>
</feature>
<keyword evidence="2" id="KW-0472">Membrane</keyword>
<evidence type="ECO:0000256" key="2">
    <source>
        <dbReference type="SAM" id="Phobius"/>
    </source>
</evidence>
<proteinExistence type="predicted"/>
<keyword evidence="2" id="KW-0812">Transmembrane</keyword>
<dbReference type="EMBL" id="BAABHK010000001">
    <property type="protein sequence ID" value="GAA4621290.1"/>
    <property type="molecule type" value="Genomic_DNA"/>
</dbReference>
<sequence length="246" mass="25440">MDLENELRQAMAEHVTGVSASGTLAHDAKRRHQRTVRRRATIAVAAAGVVVAIAVIPTYQAINPQTVSNPGPEGGHKKSGGGMTATQVTPSPSASSKTKSASPSASASAPGHSSARPSRHPSSGSHVDVPGAAKALLGYLPVGIDPTESCDGTKTGGRRITTCRWTGPAGWIEVRLVRDATLRKPADMGFAPPTAEHAEVHGHTALRTAGFGQVMWIERSGLGVYVGVSPTLGTQLMHIAEGVRAD</sequence>